<dbReference type="GO" id="GO:0016491">
    <property type="term" value="F:oxidoreductase activity"/>
    <property type="evidence" value="ECO:0007669"/>
    <property type="project" value="UniProtKB-KW"/>
</dbReference>
<evidence type="ECO:0000313" key="2">
    <source>
        <dbReference type="EMBL" id="CAD5229832.1"/>
    </source>
</evidence>
<dbReference type="InterPro" id="IPR036291">
    <property type="entry name" value="NAD(P)-bd_dom_sf"/>
</dbReference>
<dbReference type="OrthoDB" id="47007at2759"/>
<dbReference type="EMBL" id="CAJFDI010000005">
    <property type="protein sequence ID" value="CAD5229832.1"/>
    <property type="molecule type" value="Genomic_DNA"/>
</dbReference>
<dbReference type="PRINTS" id="PR00081">
    <property type="entry name" value="GDHRDH"/>
</dbReference>
<proteinExistence type="predicted"/>
<dbReference type="Pfam" id="PF13561">
    <property type="entry name" value="adh_short_C2"/>
    <property type="match status" value="1"/>
</dbReference>
<name>A0A7I8XKH8_BURXY</name>
<dbReference type="PANTHER" id="PTHR43975">
    <property type="entry name" value="ZGC:101858"/>
    <property type="match status" value="1"/>
</dbReference>
<dbReference type="Gene3D" id="3.40.50.720">
    <property type="entry name" value="NAD(P)-binding Rossmann-like Domain"/>
    <property type="match status" value="1"/>
</dbReference>
<sequence>MFKNKVVIVTGSSSGIGRETAKIFAREGANVVLHGQDETRLKEAEKEVQAISNAGKTLSIRGPIQDEKTWEKIANETIKKFGRIDVLVNNAGSKDDGKDANGLDCFTYCMEVNVKSVIGLSRACLPHLKETKGNIINVSSALEDKINPFAPMYAISKAALKHYTHHAAFEYAPFGIRVNNVSPGLTDTYFHQRHMSSKPAQIQAVTNVIPLKRMGKPEEVGEMIAFVASDKCSYATGECFGVNGGIKIKP</sequence>
<gene>
    <name evidence="2" type="ORF">BXYJ_LOCUS10684</name>
</gene>
<dbReference type="Proteomes" id="UP000659654">
    <property type="component" value="Unassembled WGS sequence"/>
</dbReference>
<dbReference type="Proteomes" id="UP000582659">
    <property type="component" value="Unassembled WGS sequence"/>
</dbReference>
<dbReference type="FunFam" id="3.40.50.720:FF:000084">
    <property type="entry name" value="Short-chain dehydrogenase reductase"/>
    <property type="match status" value="1"/>
</dbReference>
<evidence type="ECO:0000313" key="3">
    <source>
        <dbReference type="Proteomes" id="UP000659654"/>
    </source>
</evidence>
<dbReference type="PRINTS" id="PR00080">
    <property type="entry name" value="SDRFAMILY"/>
</dbReference>
<dbReference type="PANTHER" id="PTHR43975:SF2">
    <property type="entry name" value="EG:BACR7A4.14 PROTEIN-RELATED"/>
    <property type="match status" value="1"/>
</dbReference>
<keyword evidence="3" id="KW-1185">Reference proteome</keyword>
<dbReference type="PROSITE" id="PS00061">
    <property type="entry name" value="ADH_SHORT"/>
    <property type="match status" value="1"/>
</dbReference>
<dbReference type="SUPFAM" id="SSF51735">
    <property type="entry name" value="NAD(P)-binding Rossmann-fold domains"/>
    <property type="match status" value="1"/>
</dbReference>
<comment type="caution">
    <text evidence="2">The sequence shown here is derived from an EMBL/GenBank/DDBJ whole genome shotgun (WGS) entry which is preliminary data.</text>
</comment>
<dbReference type="InterPro" id="IPR020904">
    <property type="entry name" value="Sc_DH/Rdtase_CS"/>
</dbReference>
<reference evidence="2" key="1">
    <citation type="submission" date="2020-09" db="EMBL/GenBank/DDBJ databases">
        <authorList>
            <person name="Kikuchi T."/>
        </authorList>
    </citation>
    <scope>NUCLEOTIDE SEQUENCE</scope>
    <source>
        <strain evidence="2">Ka4C1</strain>
    </source>
</reference>
<keyword evidence="1" id="KW-0560">Oxidoreductase</keyword>
<dbReference type="EMBL" id="CAJFCV020000005">
    <property type="protein sequence ID" value="CAG9120580.1"/>
    <property type="molecule type" value="Genomic_DNA"/>
</dbReference>
<protein>
    <submittedName>
        <fullName evidence="2">(pine wood nematode) hypothetical protein</fullName>
    </submittedName>
</protein>
<accession>A0A7I8XKH8</accession>
<dbReference type="AlphaFoldDB" id="A0A7I8XKH8"/>
<dbReference type="SMR" id="A0A7I8XKH8"/>
<organism evidence="2 3">
    <name type="scientific">Bursaphelenchus xylophilus</name>
    <name type="common">Pinewood nematode worm</name>
    <name type="synonym">Aphelenchoides xylophilus</name>
    <dbReference type="NCBI Taxonomy" id="6326"/>
    <lineage>
        <taxon>Eukaryota</taxon>
        <taxon>Metazoa</taxon>
        <taxon>Ecdysozoa</taxon>
        <taxon>Nematoda</taxon>
        <taxon>Chromadorea</taxon>
        <taxon>Rhabditida</taxon>
        <taxon>Tylenchina</taxon>
        <taxon>Tylenchomorpha</taxon>
        <taxon>Aphelenchoidea</taxon>
        <taxon>Aphelenchoididae</taxon>
        <taxon>Bursaphelenchus</taxon>
    </lineage>
</organism>
<evidence type="ECO:0000256" key="1">
    <source>
        <dbReference type="ARBA" id="ARBA00023002"/>
    </source>
</evidence>
<dbReference type="InterPro" id="IPR002347">
    <property type="entry name" value="SDR_fam"/>
</dbReference>